<accession>A0A6I3SKM7</accession>
<sequence length="202" mass="21381">MKGGKEMLKKVLIGLVASAVLTLTGCGGGSNQAPVSGTQQPSTASIAPAPVPNSTPEPTPSLSQSSPTNEAETAEYLLKITPILNDIEKNNANFENLRQQTANGTLSGKDLAQKIRIEILPAYEKSSEQISGVTPPSSMREAQDIMIKMIAKNNQGMSEFISALENNDLSRVTVANNYFAEASALDQQVATIFQNATSTPSK</sequence>
<comment type="caution">
    <text evidence="2">The sequence shown here is derived from an EMBL/GenBank/DDBJ whole genome shotgun (WGS) entry which is preliminary data.</text>
</comment>
<evidence type="ECO:0000313" key="3">
    <source>
        <dbReference type="Proteomes" id="UP000430670"/>
    </source>
</evidence>
<feature type="compositionally biased region" description="Pro residues" evidence="1">
    <location>
        <begin position="49"/>
        <end position="59"/>
    </location>
</feature>
<evidence type="ECO:0000256" key="1">
    <source>
        <dbReference type="SAM" id="MobiDB-lite"/>
    </source>
</evidence>
<gene>
    <name evidence="2" type="ORF">GJ688_08805</name>
</gene>
<protein>
    <submittedName>
        <fullName evidence="2">Uncharacterized protein</fullName>
    </submittedName>
</protein>
<feature type="compositionally biased region" description="Polar residues" evidence="1">
    <location>
        <begin position="31"/>
        <end position="45"/>
    </location>
</feature>
<evidence type="ECO:0000313" key="2">
    <source>
        <dbReference type="EMBL" id="MTV49077.1"/>
    </source>
</evidence>
<dbReference type="EMBL" id="WNKU01000008">
    <property type="protein sequence ID" value="MTV49077.1"/>
    <property type="molecule type" value="Genomic_DNA"/>
</dbReference>
<dbReference type="Proteomes" id="UP000430670">
    <property type="component" value="Unassembled WGS sequence"/>
</dbReference>
<dbReference type="OrthoDB" id="5522073at2"/>
<feature type="compositionally biased region" description="Polar residues" evidence="1">
    <location>
        <begin position="60"/>
        <end position="71"/>
    </location>
</feature>
<keyword evidence="3" id="KW-1185">Reference proteome</keyword>
<reference evidence="2 3" key="1">
    <citation type="submission" date="2019-11" db="EMBL/GenBank/DDBJ databases">
        <title>Whole-genome sequence of a the green, strictly anaerobic photosynthetic bacterium Heliobacillus mobilis DSM 6151.</title>
        <authorList>
            <person name="Kyndt J.A."/>
            <person name="Meyer T.E."/>
        </authorList>
    </citation>
    <scope>NUCLEOTIDE SEQUENCE [LARGE SCALE GENOMIC DNA]</scope>
    <source>
        <strain evidence="2 3">DSM 6151</strain>
    </source>
</reference>
<organism evidence="2 3">
    <name type="scientific">Heliobacterium mobile</name>
    <name type="common">Heliobacillus mobilis</name>
    <dbReference type="NCBI Taxonomy" id="28064"/>
    <lineage>
        <taxon>Bacteria</taxon>
        <taxon>Bacillati</taxon>
        <taxon>Bacillota</taxon>
        <taxon>Clostridia</taxon>
        <taxon>Eubacteriales</taxon>
        <taxon>Heliobacteriaceae</taxon>
        <taxon>Heliobacterium</taxon>
    </lineage>
</organism>
<feature type="region of interest" description="Disordered" evidence="1">
    <location>
        <begin position="29"/>
        <end position="71"/>
    </location>
</feature>
<dbReference type="AlphaFoldDB" id="A0A6I3SKM7"/>
<name>A0A6I3SKM7_HELMO</name>
<proteinExistence type="predicted"/>
<dbReference type="PROSITE" id="PS51257">
    <property type="entry name" value="PROKAR_LIPOPROTEIN"/>
    <property type="match status" value="1"/>
</dbReference>